<comment type="similarity">
    <text evidence="5">Belongs to the YicC/YloC family.</text>
</comment>
<dbReference type="STRING" id="214095.RU97_GL001444"/>
<dbReference type="InterPro" id="IPR013527">
    <property type="entry name" value="YicC-like_N"/>
</dbReference>
<dbReference type="GO" id="GO:0016787">
    <property type="term" value="F:hydrolase activity"/>
    <property type="evidence" value="ECO:0007669"/>
    <property type="project" value="UniProtKB-KW"/>
</dbReference>
<dbReference type="RefSeq" id="WP_067394151.1">
    <property type="nucleotide sequence ID" value="NZ_JXKH01000003.1"/>
</dbReference>
<dbReference type="InterPro" id="IPR005229">
    <property type="entry name" value="YicC/YloC-like"/>
</dbReference>
<evidence type="ECO:0000259" key="7">
    <source>
        <dbReference type="Pfam" id="PF08340"/>
    </source>
</evidence>
<dbReference type="EMBL" id="JXKH01000003">
    <property type="protein sequence ID" value="OJG18826.1"/>
    <property type="molecule type" value="Genomic_DNA"/>
</dbReference>
<keyword evidence="4" id="KW-0378">Hydrolase</keyword>
<protein>
    <submittedName>
        <fullName evidence="8">TIGR00255 family protein</fullName>
    </submittedName>
</protein>
<dbReference type="InterPro" id="IPR013551">
    <property type="entry name" value="YicC-like_C"/>
</dbReference>
<dbReference type="Pfam" id="PF08340">
    <property type="entry name" value="YicC-like_C"/>
    <property type="match status" value="1"/>
</dbReference>
<sequence length="293" mass="33333">MKSMTGFGKAMTANETLQVDVEIKSVNHRFLDMQLRMPKECNPYEADVRKQIKDTLQRGRIEVYVSLTRRAEGGKEVQVNWQLVDQLVAAFDTRFSQLPGKNLDLTQLLNGLVLRPDFIEVVEEQAADPELPELLAAAIQEALGNLQAARQQEGDGIQVILSQYSQEILRQLADLNQLNTVIEEQHRERLTQKVTELLGEQVDQARLLTEVTLLIERGDIHEELDRLAIHVQKLQKLLQEEGAIGRELDFLIQEMNREVNTTGSKSTAIAIKDHVVTLKTLLEKIREQVQNIE</sequence>
<dbReference type="Proteomes" id="UP000181884">
    <property type="component" value="Unassembled WGS sequence"/>
</dbReference>
<dbReference type="PANTHER" id="PTHR30636:SF3">
    <property type="entry name" value="UPF0701 PROTEIN YICC"/>
    <property type="match status" value="1"/>
</dbReference>
<evidence type="ECO:0000313" key="9">
    <source>
        <dbReference type="Proteomes" id="UP000181884"/>
    </source>
</evidence>
<dbReference type="GO" id="GO:0004521">
    <property type="term" value="F:RNA endonuclease activity"/>
    <property type="evidence" value="ECO:0007669"/>
    <property type="project" value="InterPro"/>
</dbReference>
<keyword evidence="2" id="KW-0540">Nuclease</keyword>
<evidence type="ECO:0000313" key="8">
    <source>
        <dbReference type="EMBL" id="OJG18826.1"/>
    </source>
</evidence>
<organism evidence="8 9">
    <name type="scientific">Enterococcus canis</name>
    <dbReference type="NCBI Taxonomy" id="214095"/>
    <lineage>
        <taxon>Bacteria</taxon>
        <taxon>Bacillati</taxon>
        <taxon>Bacillota</taxon>
        <taxon>Bacilli</taxon>
        <taxon>Lactobacillales</taxon>
        <taxon>Enterococcaceae</taxon>
        <taxon>Enterococcus</taxon>
    </lineage>
</organism>
<comment type="caution">
    <text evidence="8">The sequence shown here is derived from an EMBL/GenBank/DDBJ whole genome shotgun (WGS) entry which is preliminary data.</text>
</comment>
<evidence type="ECO:0000256" key="4">
    <source>
        <dbReference type="ARBA" id="ARBA00022801"/>
    </source>
</evidence>
<evidence type="ECO:0000256" key="5">
    <source>
        <dbReference type="ARBA" id="ARBA00035648"/>
    </source>
</evidence>
<dbReference type="Pfam" id="PF03755">
    <property type="entry name" value="YicC-like_N"/>
    <property type="match status" value="1"/>
</dbReference>
<comment type="cofactor">
    <cofactor evidence="1">
        <name>a divalent metal cation</name>
        <dbReference type="ChEBI" id="CHEBI:60240"/>
    </cofactor>
</comment>
<feature type="domain" description="Endoribonuclease YicC-like C-terminal" evidence="7">
    <location>
        <begin position="178"/>
        <end position="293"/>
    </location>
</feature>
<evidence type="ECO:0000256" key="3">
    <source>
        <dbReference type="ARBA" id="ARBA00022759"/>
    </source>
</evidence>
<name>A0A1L8RGC8_9ENTE</name>
<evidence type="ECO:0000256" key="2">
    <source>
        <dbReference type="ARBA" id="ARBA00022722"/>
    </source>
</evidence>
<reference evidence="8 9" key="1">
    <citation type="submission" date="2014-12" db="EMBL/GenBank/DDBJ databases">
        <title>Draft genome sequences of 29 type strains of Enterococci.</title>
        <authorList>
            <person name="Zhong Z."/>
            <person name="Sun Z."/>
            <person name="Liu W."/>
            <person name="Zhang W."/>
            <person name="Zhang H."/>
        </authorList>
    </citation>
    <scope>NUCLEOTIDE SEQUENCE [LARGE SCALE GENOMIC DNA]</scope>
    <source>
        <strain evidence="8 9">DSM 17029</strain>
    </source>
</reference>
<evidence type="ECO:0000256" key="1">
    <source>
        <dbReference type="ARBA" id="ARBA00001968"/>
    </source>
</evidence>
<dbReference type="NCBIfam" id="TIGR00255">
    <property type="entry name" value="YicC/YloC family endoribonuclease"/>
    <property type="match status" value="1"/>
</dbReference>
<proteinExistence type="inferred from homology"/>
<gene>
    <name evidence="8" type="ORF">RU97_GL001444</name>
</gene>
<feature type="domain" description="Endoribonuclease YicC-like N-terminal" evidence="6">
    <location>
        <begin position="1"/>
        <end position="157"/>
    </location>
</feature>
<dbReference type="AlphaFoldDB" id="A0A1L8RGC8"/>
<dbReference type="PANTHER" id="PTHR30636">
    <property type="entry name" value="UPF0701 PROTEIN YICC"/>
    <property type="match status" value="1"/>
</dbReference>
<evidence type="ECO:0000259" key="6">
    <source>
        <dbReference type="Pfam" id="PF03755"/>
    </source>
</evidence>
<keyword evidence="3" id="KW-0255">Endonuclease</keyword>
<keyword evidence="9" id="KW-1185">Reference proteome</keyword>
<accession>A0A1L8RGC8</accession>